<evidence type="ECO:0000256" key="1">
    <source>
        <dbReference type="ARBA" id="ARBA00004571"/>
    </source>
</evidence>
<dbReference type="Proteomes" id="UP000198657">
    <property type="component" value="Unassembled WGS sequence"/>
</dbReference>
<dbReference type="InterPro" id="IPR011662">
    <property type="entry name" value="Secretin/TonB_short_N"/>
</dbReference>
<proteinExistence type="inferred from homology"/>
<evidence type="ECO:0000256" key="4">
    <source>
        <dbReference type="ARBA" id="ARBA00022692"/>
    </source>
</evidence>
<dbReference type="InterPro" id="IPR039426">
    <property type="entry name" value="TonB-dep_rcpt-like"/>
</dbReference>
<keyword evidence="3 7" id="KW-1134">Transmembrane beta strand</keyword>
<name>A0A1H8KDS4_9FLAO</name>
<keyword evidence="6 7" id="KW-0998">Cell outer membrane</keyword>
<dbReference type="PROSITE" id="PS52016">
    <property type="entry name" value="TONB_DEPENDENT_REC_3"/>
    <property type="match status" value="1"/>
</dbReference>
<evidence type="ECO:0000256" key="2">
    <source>
        <dbReference type="ARBA" id="ARBA00022448"/>
    </source>
</evidence>
<dbReference type="SUPFAM" id="SSF49464">
    <property type="entry name" value="Carboxypeptidase regulatory domain-like"/>
    <property type="match status" value="1"/>
</dbReference>
<evidence type="ECO:0000256" key="3">
    <source>
        <dbReference type="ARBA" id="ARBA00022452"/>
    </source>
</evidence>
<dbReference type="InterPro" id="IPR037066">
    <property type="entry name" value="Plug_dom_sf"/>
</dbReference>
<dbReference type="SMART" id="SM00965">
    <property type="entry name" value="STN"/>
    <property type="match status" value="1"/>
</dbReference>
<dbReference type="Gene3D" id="2.60.40.1120">
    <property type="entry name" value="Carboxypeptidase-like, regulatory domain"/>
    <property type="match status" value="1"/>
</dbReference>
<dbReference type="Gene3D" id="2.40.170.20">
    <property type="entry name" value="TonB-dependent receptor, beta-barrel domain"/>
    <property type="match status" value="1"/>
</dbReference>
<dbReference type="InterPro" id="IPR036942">
    <property type="entry name" value="Beta-barrel_TonB_sf"/>
</dbReference>
<dbReference type="Pfam" id="PF13715">
    <property type="entry name" value="CarbopepD_reg_2"/>
    <property type="match status" value="1"/>
</dbReference>
<comment type="similarity">
    <text evidence="7">Belongs to the TonB-dependent receptor family.</text>
</comment>
<keyword evidence="10" id="KW-1185">Reference proteome</keyword>
<reference evidence="10" key="1">
    <citation type="submission" date="2016-10" db="EMBL/GenBank/DDBJ databases">
        <authorList>
            <person name="Varghese N."/>
            <person name="Submissions S."/>
        </authorList>
    </citation>
    <scope>NUCLEOTIDE SEQUENCE [LARGE SCALE GENOMIC DNA]</scope>
    <source>
        <strain evidence="10">CGMCC 1.8704</strain>
    </source>
</reference>
<protein>
    <submittedName>
        <fullName evidence="9">TonB-linked outer membrane protein, SusC/RagA family</fullName>
    </submittedName>
</protein>
<sequence>MKKPVVKQRLLFRIMKITLFQLVLAFVFSSVTLANSVKGQKKLDTKVTIEVTNISLDDALSKLQKSSNIKFSYNSRITQQNKKVSIDAIDEKLSSILNRILKPFNITFSEVSNQIVLQKKSNQIEGFTAIEDQTPLFESLLAATIVRGKVIDEKGNPLSGATVMVKGSKIAVLTDFDGNFAIDMPQNATKLVVSYVGMETLEVTTGNTPLTIVLNEVGQKLNEVVITTGYEKTSKRTFTGAISKISEKDLKVEGVIDISRMIEGKAAGVTVQNVTGSFGAAPKITVRGSSSIFGDTKPLWVIDGIVQEDIVNLSFADLASGNSETLLSSSIAGLNANDVLSIEILKDASATSIYGSRSLNGVVVVTTKQGRRESPLSVTYSLEQTVRNVPTYNQYDILNSQETMSVLKEIEAKGFLDLPSTAQGRYGGVYNILANAINTYDQTSGTFGVKNDTPSRNTFLRKYELANTDWFKALFRPSITQNHSLSFSGGGKNNTFYASLGYYSDPGWTLADNVSQLTSNIKNTFFINDKLNLTLSTQASIRDQGAPGSYDSLKDGVSGSTTRDFDINPFNYVLNTNRALRPYDDNGNLEYYRNNWAPINILNELENNYMEIKVKDIRFQADLAYKINPNLTYNLTANARYANTTREHNILENSNIVGAYNAQETTIVRDQNIFLYQDPENLTAPKVAVLPNGGILRKFSNELTSYNIRNSFSYKKTFEDKHELEGLFGQELRSVDRSSDNFTAFGLQYDKGLTAFTDPRLLEKLINGGESYFGFNEERERTVGFFGKVGYTYDRRYTGSVTGRYDGSNRQGRSGSSRWLPTYTVSGKWNIMEEDFMKNANTITNLSLRGSYGLTATAGPATNSLAIYKSFITNRLNLGDRESGLNIEELQNGDLTWEKQFETNIGLDLGLFDNRVQFTTDVYSRKAFDLVDFVTTSGIGGQKIKQGNNADMETKGIEMSLTTKNLNNTKLKWSTTFNFSVYNQEIVKLQNNPSVLGLVDGTGGNTVGHPRNALYSYQFTGLNNQGLPTFVMADGEEDNIAGANFQDSENVTKYLKYEGSIEPNKSAGLSNTFTYENWSLNVFIVAAGGNKVRLNPIYSDQYDDLTVFTKEFTNRWINPGDEAFTNIPVIADKRLIANYAAESRDLTRAYNAYNFSDERVADGSFVRLKNVSISYEFPKDLKKKLGLNTFNLKAISTNPLLIYSDKKLNGQDPEFFRSGGVSLPITSQYTFAINVSF</sequence>
<evidence type="ECO:0000256" key="5">
    <source>
        <dbReference type="ARBA" id="ARBA00023136"/>
    </source>
</evidence>
<dbReference type="InterPro" id="IPR008969">
    <property type="entry name" value="CarboxyPept-like_regulatory"/>
</dbReference>
<gene>
    <name evidence="9" type="ORF">SAMN04487942_1131</name>
</gene>
<evidence type="ECO:0000313" key="9">
    <source>
        <dbReference type="EMBL" id="SEN91100.1"/>
    </source>
</evidence>
<dbReference type="NCBIfam" id="TIGR04057">
    <property type="entry name" value="SusC_RagA_signa"/>
    <property type="match status" value="1"/>
</dbReference>
<dbReference type="RefSeq" id="WP_091168962.1">
    <property type="nucleotide sequence ID" value="NZ_CBCSFM010000003.1"/>
</dbReference>
<dbReference type="Pfam" id="PF07715">
    <property type="entry name" value="Plug"/>
    <property type="match status" value="1"/>
</dbReference>
<keyword evidence="2 7" id="KW-0813">Transport</keyword>
<dbReference type="InterPro" id="IPR023997">
    <property type="entry name" value="TonB-dep_OMP_SusC/RagA_CS"/>
</dbReference>
<dbReference type="AlphaFoldDB" id="A0A1H8KDS4"/>
<accession>A0A1H8KDS4</accession>
<evidence type="ECO:0000259" key="8">
    <source>
        <dbReference type="SMART" id="SM00965"/>
    </source>
</evidence>
<dbReference type="NCBIfam" id="TIGR04056">
    <property type="entry name" value="OMP_RagA_SusC"/>
    <property type="match status" value="1"/>
</dbReference>
<keyword evidence="5 7" id="KW-0472">Membrane</keyword>
<evidence type="ECO:0000313" key="10">
    <source>
        <dbReference type="Proteomes" id="UP000198657"/>
    </source>
</evidence>
<keyword evidence="4 7" id="KW-0812">Transmembrane</keyword>
<evidence type="ECO:0000256" key="6">
    <source>
        <dbReference type="ARBA" id="ARBA00023237"/>
    </source>
</evidence>
<dbReference type="InterPro" id="IPR023996">
    <property type="entry name" value="TonB-dep_OMP_SusC/RagA"/>
</dbReference>
<comment type="subcellular location">
    <subcellularLocation>
        <location evidence="1 7">Cell outer membrane</location>
        <topology evidence="1 7">Multi-pass membrane protein</topology>
    </subcellularLocation>
</comment>
<feature type="domain" description="Secretin/TonB short N-terminal" evidence="8">
    <location>
        <begin position="69"/>
        <end position="120"/>
    </location>
</feature>
<organism evidence="9 10">
    <name type="scientific">Flavobacterium sinopsychrotolerans</name>
    <dbReference type="NCBI Taxonomy" id="604089"/>
    <lineage>
        <taxon>Bacteria</taxon>
        <taxon>Pseudomonadati</taxon>
        <taxon>Bacteroidota</taxon>
        <taxon>Flavobacteriia</taxon>
        <taxon>Flavobacteriales</taxon>
        <taxon>Flavobacteriaceae</taxon>
        <taxon>Flavobacterium</taxon>
    </lineage>
</organism>
<dbReference type="Gene3D" id="2.170.130.10">
    <property type="entry name" value="TonB-dependent receptor, plug domain"/>
    <property type="match status" value="1"/>
</dbReference>
<dbReference type="InterPro" id="IPR012910">
    <property type="entry name" value="Plug_dom"/>
</dbReference>
<evidence type="ECO:0000256" key="7">
    <source>
        <dbReference type="PROSITE-ProRule" id="PRU01360"/>
    </source>
</evidence>
<dbReference type="SUPFAM" id="SSF56935">
    <property type="entry name" value="Porins"/>
    <property type="match status" value="1"/>
</dbReference>
<dbReference type="GO" id="GO:0009279">
    <property type="term" value="C:cell outer membrane"/>
    <property type="evidence" value="ECO:0007669"/>
    <property type="project" value="UniProtKB-SubCell"/>
</dbReference>
<dbReference type="STRING" id="604089.SAMN04487942_1131"/>
<dbReference type="EMBL" id="FODN01000002">
    <property type="protein sequence ID" value="SEN91100.1"/>
    <property type="molecule type" value="Genomic_DNA"/>
</dbReference>
<dbReference type="OrthoDB" id="9768177at2"/>